<organism evidence="3 4">
    <name type="scientific">Sphingobium xenophagum</name>
    <dbReference type="NCBI Taxonomy" id="121428"/>
    <lineage>
        <taxon>Bacteria</taxon>
        <taxon>Pseudomonadati</taxon>
        <taxon>Pseudomonadota</taxon>
        <taxon>Alphaproteobacteria</taxon>
        <taxon>Sphingomonadales</taxon>
        <taxon>Sphingomonadaceae</taxon>
        <taxon>Sphingobium</taxon>
    </lineage>
</organism>
<comment type="caution">
    <text evidence="3">The sequence shown here is derived from an EMBL/GenBank/DDBJ whole genome shotgun (WGS) entry which is preliminary data.</text>
</comment>
<protein>
    <submittedName>
        <fullName evidence="3">Dinucleotide-binding enzyme</fullName>
    </submittedName>
</protein>
<evidence type="ECO:0000256" key="1">
    <source>
        <dbReference type="ARBA" id="ARBA00023002"/>
    </source>
</evidence>
<name>A0ABU1X539_SPHXE</name>
<proteinExistence type="predicted"/>
<keyword evidence="1" id="KW-0560">Oxidoreductase</keyword>
<dbReference type="SUPFAM" id="SSF51735">
    <property type="entry name" value="NAD(P)-binding Rossmann-fold domains"/>
    <property type="match status" value="1"/>
</dbReference>
<gene>
    <name evidence="3" type="ORF">J2W40_003532</name>
</gene>
<dbReference type="Pfam" id="PF03807">
    <property type="entry name" value="F420_oxidored"/>
    <property type="match status" value="1"/>
</dbReference>
<evidence type="ECO:0000313" key="4">
    <source>
        <dbReference type="Proteomes" id="UP001267638"/>
    </source>
</evidence>
<dbReference type="InterPro" id="IPR051267">
    <property type="entry name" value="STEAP_metalloreductase"/>
</dbReference>
<dbReference type="InterPro" id="IPR036291">
    <property type="entry name" value="NAD(P)-bd_dom_sf"/>
</dbReference>
<dbReference type="PANTHER" id="PTHR14239">
    <property type="entry name" value="DUDULIN-RELATED"/>
    <property type="match status" value="1"/>
</dbReference>
<dbReference type="PANTHER" id="PTHR14239:SF10">
    <property type="entry name" value="REDUCTASE"/>
    <property type="match status" value="1"/>
</dbReference>
<accession>A0ABU1X539</accession>
<dbReference type="EMBL" id="JAVDWV010000019">
    <property type="protein sequence ID" value="MDR7156687.1"/>
    <property type="molecule type" value="Genomic_DNA"/>
</dbReference>
<dbReference type="InterPro" id="IPR028939">
    <property type="entry name" value="P5C_Rdtase_cat_N"/>
</dbReference>
<dbReference type="Proteomes" id="UP001267638">
    <property type="component" value="Unassembled WGS sequence"/>
</dbReference>
<dbReference type="Gene3D" id="3.40.50.720">
    <property type="entry name" value="NAD(P)-binding Rossmann-like Domain"/>
    <property type="match status" value="1"/>
</dbReference>
<evidence type="ECO:0000259" key="2">
    <source>
        <dbReference type="Pfam" id="PF03807"/>
    </source>
</evidence>
<feature type="domain" description="Pyrroline-5-carboxylate reductase catalytic N-terminal" evidence="2">
    <location>
        <begin position="3"/>
        <end position="92"/>
    </location>
</feature>
<keyword evidence="4" id="KW-1185">Reference proteome</keyword>
<evidence type="ECO:0000313" key="3">
    <source>
        <dbReference type="EMBL" id="MDR7156687.1"/>
    </source>
</evidence>
<sequence>MIVGIIGAATVGTTLGEHFAKAGHKVLITNSRGPETLADKLAGMSQPLEPVTMKELADEAEIIILAMPWHKVKNVLLTDIRWDGRVVIDAMNIFGSYDPIQVDDLQGDSGSEIVARLAPSARVVKAFNTLPFEKMFAPVPEGFRRVLFVAGDDQDAVSAVTTLIDQIGFRAVAIGELATAGRQMELGGVFSTLELFAPESQ</sequence>
<reference evidence="3 4" key="1">
    <citation type="submission" date="2023-07" db="EMBL/GenBank/DDBJ databases">
        <title>Sorghum-associated microbial communities from plants grown in Nebraska, USA.</title>
        <authorList>
            <person name="Schachtman D."/>
        </authorList>
    </citation>
    <scope>NUCLEOTIDE SEQUENCE [LARGE SCALE GENOMIC DNA]</scope>
    <source>
        <strain evidence="3 4">4256</strain>
    </source>
</reference>